<dbReference type="PATRIC" id="fig|512565.3.peg.1505"/>
<dbReference type="KEGG" id="ams:AMIS_14970"/>
<proteinExistence type="predicted"/>
<dbReference type="STRING" id="512565.AMIS_14970"/>
<feature type="transmembrane region" description="Helical" evidence="6">
    <location>
        <begin position="274"/>
        <end position="291"/>
    </location>
</feature>
<evidence type="ECO:0000256" key="2">
    <source>
        <dbReference type="ARBA" id="ARBA00022475"/>
    </source>
</evidence>
<evidence type="ECO:0000256" key="4">
    <source>
        <dbReference type="ARBA" id="ARBA00022989"/>
    </source>
</evidence>
<dbReference type="RefSeq" id="WP_014441614.1">
    <property type="nucleotide sequence ID" value="NC_017093.1"/>
</dbReference>
<feature type="transmembrane region" description="Helical" evidence="6">
    <location>
        <begin position="217"/>
        <end position="237"/>
    </location>
</feature>
<keyword evidence="5 6" id="KW-0472">Membrane</keyword>
<evidence type="ECO:0000256" key="1">
    <source>
        <dbReference type="ARBA" id="ARBA00004651"/>
    </source>
</evidence>
<dbReference type="PANTHER" id="PTHR23513:SF11">
    <property type="entry name" value="STAPHYLOFERRIN A TRANSPORTER"/>
    <property type="match status" value="1"/>
</dbReference>
<dbReference type="HOGENOM" id="CLU_034180_14_0_11"/>
<sequence length="396" mass="40508">MQTYRDLFRNREFTALFTTACVQNAASTVTGLALATAVYRSTGSPLLTALSMFGPSIAQLAGATLLLSAADRLPPRAAISSLALVTATLVAILSTTPPTVAVFGVLLGMGLAGSVAGGVRGGLLTEIVPERAYLLGRSALNISTGTMQIAGFATGGLLVLVLSPGQTLLAGAGLHLLAAVVARFGLSRRAPRAAGRPSVAETWRVNRRLWAIPGVRPIYLALWIPNGLIVGCEALFVPWSSSGAGVLLAAAAAGMLAGDVLAGRYLTPRWRTRLAPLLRLLLAVPYLLFVLDPPLPIAAFAAAAASVGYCSTLLLQEGLVAITPPETRGQALGLHTSGMLTMQAVCAALAGTVAEHTAPGVAIAAMASASIVVTLALAPALRRRRMSSGHATMAPA</sequence>
<feature type="transmembrane region" description="Helical" evidence="6">
    <location>
        <begin position="243"/>
        <end position="262"/>
    </location>
</feature>
<protein>
    <submittedName>
        <fullName evidence="7">Putative MFS transporter</fullName>
    </submittedName>
</protein>
<evidence type="ECO:0000313" key="7">
    <source>
        <dbReference type="EMBL" id="BAL86717.1"/>
    </source>
</evidence>
<keyword evidence="8" id="KW-1185">Reference proteome</keyword>
<evidence type="ECO:0000256" key="6">
    <source>
        <dbReference type="SAM" id="Phobius"/>
    </source>
</evidence>
<keyword evidence="4 6" id="KW-1133">Transmembrane helix</keyword>
<comment type="subcellular location">
    <subcellularLocation>
        <location evidence="1">Cell membrane</location>
        <topology evidence="1">Multi-pass membrane protein</topology>
    </subcellularLocation>
</comment>
<dbReference type="GO" id="GO:0005886">
    <property type="term" value="C:plasma membrane"/>
    <property type="evidence" value="ECO:0007669"/>
    <property type="project" value="UniProtKB-SubCell"/>
</dbReference>
<feature type="transmembrane region" description="Helical" evidence="6">
    <location>
        <begin position="77"/>
        <end position="94"/>
    </location>
</feature>
<dbReference type="Gene3D" id="1.20.1250.20">
    <property type="entry name" value="MFS general substrate transporter like domains"/>
    <property type="match status" value="1"/>
</dbReference>
<name>I0H130_ACTM4</name>
<feature type="transmembrane region" description="Helical" evidence="6">
    <location>
        <begin position="360"/>
        <end position="381"/>
    </location>
</feature>
<feature type="transmembrane region" description="Helical" evidence="6">
    <location>
        <begin position="168"/>
        <end position="186"/>
    </location>
</feature>
<evidence type="ECO:0000256" key="3">
    <source>
        <dbReference type="ARBA" id="ARBA00022692"/>
    </source>
</evidence>
<organism evidence="7 8">
    <name type="scientific">Actinoplanes missouriensis (strain ATCC 14538 / DSM 43046 / CBS 188.64 / JCM 3121 / NBRC 102363 / NCIMB 12654 / NRRL B-3342 / UNCC 431)</name>
    <dbReference type="NCBI Taxonomy" id="512565"/>
    <lineage>
        <taxon>Bacteria</taxon>
        <taxon>Bacillati</taxon>
        <taxon>Actinomycetota</taxon>
        <taxon>Actinomycetes</taxon>
        <taxon>Micromonosporales</taxon>
        <taxon>Micromonosporaceae</taxon>
        <taxon>Actinoplanes</taxon>
    </lineage>
</organism>
<feature type="transmembrane region" description="Helical" evidence="6">
    <location>
        <begin position="100"/>
        <end position="119"/>
    </location>
</feature>
<gene>
    <name evidence="7" type="ordered locus">AMIS_14970</name>
</gene>
<dbReference type="Proteomes" id="UP000007882">
    <property type="component" value="Chromosome"/>
</dbReference>
<dbReference type="InterPro" id="IPR036259">
    <property type="entry name" value="MFS_trans_sf"/>
</dbReference>
<dbReference type="EMBL" id="AP012319">
    <property type="protein sequence ID" value="BAL86717.1"/>
    <property type="molecule type" value="Genomic_DNA"/>
</dbReference>
<dbReference type="PANTHER" id="PTHR23513">
    <property type="entry name" value="INTEGRAL MEMBRANE EFFLUX PROTEIN-RELATED"/>
    <property type="match status" value="1"/>
</dbReference>
<feature type="transmembrane region" description="Helical" evidence="6">
    <location>
        <begin position="140"/>
        <end position="162"/>
    </location>
</feature>
<evidence type="ECO:0000256" key="5">
    <source>
        <dbReference type="ARBA" id="ARBA00023136"/>
    </source>
</evidence>
<reference evidence="7 8" key="1">
    <citation type="submission" date="2012-02" db="EMBL/GenBank/DDBJ databases">
        <title>Complete genome sequence of Actinoplanes missouriensis 431 (= NBRC 102363).</title>
        <authorList>
            <person name="Ohnishi Y."/>
            <person name="Ishikawa J."/>
            <person name="Sekine M."/>
            <person name="Hosoyama A."/>
            <person name="Harada T."/>
            <person name="Narita H."/>
            <person name="Hata T."/>
            <person name="Konno Y."/>
            <person name="Tutikane K."/>
            <person name="Fujita N."/>
            <person name="Horinouchi S."/>
            <person name="Hayakawa M."/>
        </authorList>
    </citation>
    <scope>NUCLEOTIDE SEQUENCE [LARGE SCALE GENOMIC DNA]</scope>
    <source>
        <strain evidence="8">ATCC 14538 / DSM 43046 / CBS 188.64 / JCM 3121 / NBRC 102363 / NCIMB 12654 / NRRL B-3342 / UNCC 431</strain>
    </source>
</reference>
<feature type="transmembrane region" description="Helical" evidence="6">
    <location>
        <begin position="45"/>
        <end position="70"/>
    </location>
</feature>
<dbReference type="AlphaFoldDB" id="I0H130"/>
<accession>I0H130</accession>
<dbReference type="eggNOG" id="COG2814">
    <property type="taxonomic scope" value="Bacteria"/>
</dbReference>
<dbReference type="OrthoDB" id="3287459at2"/>
<dbReference type="SUPFAM" id="SSF103473">
    <property type="entry name" value="MFS general substrate transporter"/>
    <property type="match status" value="1"/>
</dbReference>
<keyword evidence="2" id="KW-1003">Cell membrane</keyword>
<keyword evidence="3 6" id="KW-0812">Transmembrane</keyword>
<evidence type="ECO:0000313" key="8">
    <source>
        <dbReference type="Proteomes" id="UP000007882"/>
    </source>
</evidence>